<evidence type="ECO:0000313" key="2">
    <source>
        <dbReference type="EMBL" id="CAD7411555.1"/>
    </source>
</evidence>
<organism evidence="2">
    <name type="scientific">Timema cristinae</name>
    <name type="common">Walking stick</name>
    <dbReference type="NCBI Taxonomy" id="61476"/>
    <lineage>
        <taxon>Eukaryota</taxon>
        <taxon>Metazoa</taxon>
        <taxon>Ecdysozoa</taxon>
        <taxon>Arthropoda</taxon>
        <taxon>Hexapoda</taxon>
        <taxon>Insecta</taxon>
        <taxon>Pterygota</taxon>
        <taxon>Neoptera</taxon>
        <taxon>Polyneoptera</taxon>
        <taxon>Phasmatodea</taxon>
        <taxon>Timematodea</taxon>
        <taxon>Timematoidea</taxon>
        <taxon>Timematidae</taxon>
        <taxon>Timema</taxon>
    </lineage>
</organism>
<feature type="compositionally biased region" description="Polar residues" evidence="1">
    <location>
        <begin position="1"/>
        <end position="15"/>
    </location>
</feature>
<proteinExistence type="predicted"/>
<dbReference type="AlphaFoldDB" id="A0A7R9H7E5"/>
<feature type="region of interest" description="Disordered" evidence="1">
    <location>
        <begin position="1"/>
        <end position="56"/>
    </location>
</feature>
<gene>
    <name evidence="2" type="ORF">TCEB3V08_LOCUS10989</name>
</gene>
<evidence type="ECO:0000256" key="1">
    <source>
        <dbReference type="SAM" id="MobiDB-lite"/>
    </source>
</evidence>
<accession>A0A7R9H7E5</accession>
<dbReference type="EMBL" id="OC322296">
    <property type="protein sequence ID" value="CAD7411555.1"/>
    <property type="molecule type" value="Genomic_DNA"/>
</dbReference>
<reference evidence="2" key="1">
    <citation type="submission" date="2020-11" db="EMBL/GenBank/DDBJ databases">
        <authorList>
            <person name="Tran Van P."/>
        </authorList>
    </citation>
    <scope>NUCLEOTIDE SEQUENCE</scope>
</reference>
<feature type="compositionally biased region" description="Basic and acidic residues" evidence="1">
    <location>
        <begin position="28"/>
        <end position="38"/>
    </location>
</feature>
<name>A0A7R9H7E5_TIMCR</name>
<protein>
    <submittedName>
        <fullName evidence="2">Uncharacterized protein</fullName>
    </submittedName>
</protein>
<sequence length="228" mass="26359">MRSSIKQLRAESQTLPARDRRHAQCQPNDREKRRDARLEGTSAAQSFREYNRRSRCHARPPPPFVLNSLITTLLIPPHLFNEFCASYKRPSMKKDCTLGLDVEVVYTLDEEKSLKTIMDNDMVWIPFLVNHNVNLSEEQVIGFYNHTIPFSVWTSMIKQGNRLFHSATVNAIEAFLNHMCTVWRGTVISHDDVVSYCPHTSITSPFELEAWQTGEKRFQAPWLDSSYG</sequence>